<dbReference type="InterPro" id="IPR038084">
    <property type="entry name" value="PduO/GlcC-like_sf"/>
</dbReference>
<dbReference type="RefSeq" id="WP_255919798.1">
    <property type="nucleotide sequence ID" value="NZ_JANFNG010000005.1"/>
</dbReference>
<dbReference type="HAMAP" id="MF_00761">
    <property type="entry name" value="UPF0303"/>
    <property type="match status" value="1"/>
</dbReference>
<comment type="similarity">
    <text evidence="1">Belongs to the UPF0303 family.</text>
</comment>
<dbReference type="InterPro" id="IPR005624">
    <property type="entry name" value="PduO/GlcC-like"/>
</dbReference>
<dbReference type="InterPro" id="IPR010371">
    <property type="entry name" value="YBR137W-like"/>
</dbReference>
<dbReference type="Pfam" id="PF03928">
    <property type="entry name" value="HbpS-like"/>
    <property type="match status" value="1"/>
</dbReference>
<keyword evidence="3" id="KW-1185">Reference proteome</keyword>
<comment type="caution">
    <text evidence="2">The sequence shown here is derived from an EMBL/GenBank/DDBJ whole genome shotgun (WGS) entry which is preliminary data.</text>
</comment>
<proteinExistence type="inferred from homology"/>
<dbReference type="SUPFAM" id="SSF143744">
    <property type="entry name" value="GlcG-like"/>
    <property type="match status" value="1"/>
</dbReference>
<protein>
    <recommendedName>
        <fullName evidence="1">UPF0303 protein NGB36_09840</fullName>
    </recommendedName>
</protein>
<dbReference type="NCBIfam" id="NF002696">
    <property type="entry name" value="PRK02487.1-5"/>
    <property type="match status" value="1"/>
</dbReference>
<dbReference type="Proteomes" id="UP001057702">
    <property type="component" value="Unassembled WGS sequence"/>
</dbReference>
<organism evidence="2 3">
    <name type="scientific">Streptomyces humicola</name>
    <dbReference type="NCBI Taxonomy" id="2953240"/>
    <lineage>
        <taxon>Bacteria</taxon>
        <taxon>Bacillati</taxon>
        <taxon>Actinomycetota</taxon>
        <taxon>Actinomycetes</taxon>
        <taxon>Kitasatosporales</taxon>
        <taxon>Streptomycetaceae</taxon>
        <taxon>Streptomyces</taxon>
    </lineage>
</organism>
<dbReference type="PANTHER" id="PTHR28255:SF1">
    <property type="entry name" value="UPF0303 PROTEIN YBR137W"/>
    <property type="match status" value="1"/>
</dbReference>
<accession>A0ABT1PT89</accession>
<evidence type="ECO:0000313" key="3">
    <source>
        <dbReference type="Proteomes" id="UP001057702"/>
    </source>
</evidence>
<dbReference type="PIRSF" id="PIRSF008757">
    <property type="entry name" value="UCP008757"/>
    <property type="match status" value="1"/>
</dbReference>
<evidence type="ECO:0000256" key="1">
    <source>
        <dbReference type="HAMAP-Rule" id="MF_00761"/>
    </source>
</evidence>
<reference evidence="2" key="1">
    <citation type="submission" date="2022-06" db="EMBL/GenBank/DDBJ databases">
        <title>Draft genome sequence of Streptomyces sp. RB6PN25 isolated from peat swamp forest in Thailand.</title>
        <authorList>
            <person name="Duangmal K."/>
            <person name="Klaysubun C."/>
        </authorList>
    </citation>
    <scope>NUCLEOTIDE SEQUENCE</scope>
    <source>
        <strain evidence="2">RB6PN25</strain>
    </source>
</reference>
<dbReference type="Gene3D" id="3.30.450.150">
    <property type="entry name" value="Haem-degrading domain"/>
    <property type="match status" value="1"/>
</dbReference>
<sequence length="163" mass="17923">MPADPREQLLAELKAQEDQLWFDAFDNETAWELGVRLVEAARQRNHALTIDVRRGSQQLFHAALPGTSTDNDLWVERKSLAAARFDCSSYRLAVEAEAGGYAFSSKFGADPARYAAAGGSFPVRVRRVGLVGTVTVSGLPDAEDHAFIIDVLRDFLQRSAATR</sequence>
<gene>
    <name evidence="2" type="ORF">NGB36_09840</name>
</gene>
<name>A0ABT1PT89_9ACTN</name>
<dbReference type="PANTHER" id="PTHR28255">
    <property type="match status" value="1"/>
</dbReference>
<dbReference type="EMBL" id="JANFNG010000005">
    <property type="protein sequence ID" value="MCQ4080893.1"/>
    <property type="molecule type" value="Genomic_DNA"/>
</dbReference>
<evidence type="ECO:0000313" key="2">
    <source>
        <dbReference type="EMBL" id="MCQ4080893.1"/>
    </source>
</evidence>